<dbReference type="PANTHER" id="PTHR44688">
    <property type="entry name" value="DNA-BINDING TRANSCRIPTIONAL ACTIVATOR DEVR_DOSR"/>
    <property type="match status" value="1"/>
</dbReference>
<dbReference type="OrthoDB" id="1523999at2"/>
<proteinExistence type="predicted"/>
<dbReference type="Gene3D" id="1.10.10.10">
    <property type="entry name" value="Winged helix-like DNA-binding domain superfamily/Winged helix DNA-binding domain"/>
    <property type="match status" value="1"/>
</dbReference>
<gene>
    <name evidence="5" type="ORF">DI392_14415</name>
</gene>
<dbReference type="Proteomes" id="UP000245362">
    <property type="component" value="Unassembled WGS sequence"/>
</dbReference>
<accession>A0A2U3B746</accession>
<protein>
    <submittedName>
        <fullName evidence="5">LuxR family transcriptional regulator</fullName>
    </submittedName>
</protein>
<dbReference type="PANTHER" id="PTHR44688:SF16">
    <property type="entry name" value="DNA-BINDING TRANSCRIPTIONAL ACTIVATOR DEVR_DOSR"/>
    <property type="match status" value="1"/>
</dbReference>
<keyword evidence="6" id="KW-1185">Reference proteome</keyword>
<dbReference type="GO" id="GO:0003677">
    <property type="term" value="F:DNA binding"/>
    <property type="evidence" value="ECO:0007669"/>
    <property type="project" value="UniProtKB-KW"/>
</dbReference>
<dbReference type="PROSITE" id="PS50043">
    <property type="entry name" value="HTH_LUXR_2"/>
    <property type="match status" value="1"/>
</dbReference>
<dbReference type="Pfam" id="PF00196">
    <property type="entry name" value="GerE"/>
    <property type="match status" value="1"/>
</dbReference>
<organism evidence="5 6">
    <name type="scientific">Vibrio albus</name>
    <dbReference type="NCBI Taxonomy" id="2200953"/>
    <lineage>
        <taxon>Bacteria</taxon>
        <taxon>Pseudomonadati</taxon>
        <taxon>Pseudomonadota</taxon>
        <taxon>Gammaproteobacteria</taxon>
        <taxon>Vibrionales</taxon>
        <taxon>Vibrionaceae</taxon>
        <taxon>Vibrio</taxon>
    </lineage>
</organism>
<dbReference type="GO" id="GO:0006355">
    <property type="term" value="P:regulation of DNA-templated transcription"/>
    <property type="evidence" value="ECO:0007669"/>
    <property type="project" value="InterPro"/>
</dbReference>
<dbReference type="PRINTS" id="PR00038">
    <property type="entry name" value="HTHLUXR"/>
</dbReference>
<dbReference type="EMBL" id="QFWT01000008">
    <property type="protein sequence ID" value="PWI32610.1"/>
    <property type="molecule type" value="Genomic_DNA"/>
</dbReference>
<dbReference type="SMART" id="SM00421">
    <property type="entry name" value="HTH_LUXR"/>
    <property type="match status" value="1"/>
</dbReference>
<keyword evidence="2" id="KW-0238">DNA-binding</keyword>
<evidence type="ECO:0000256" key="1">
    <source>
        <dbReference type="ARBA" id="ARBA00023015"/>
    </source>
</evidence>
<keyword evidence="3" id="KW-0804">Transcription</keyword>
<name>A0A2U3B746_9VIBR</name>
<dbReference type="InterPro" id="IPR036388">
    <property type="entry name" value="WH-like_DNA-bd_sf"/>
</dbReference>
<dbReference type="RefSeq" id="WP_109320396.1">
    <property type="nucleotide sequence ID" value="NZ_QFWT01000008.1"/>
</dbReference>
<dbReference type="SUPFAM" id="SSF46894">
    <property type="entry name" value="C-terminal effector domain of the bipartite response regulators"/>
    <property type="match status" value="1"/>
</dbReference>
<evidence type="ECO:0000259" key="4">
    <source>
        <dbReference type="PROSITE" id="PS50043"/>
    </source>
</evidence>
<reference evidence="5 6" key="1">
    <citation type="submission" date="2018-05" db="EMBL/GenBank/DDBJ databases">
        <title>Vibrio limimaris sp. nov., isolated from marine sediment.</title>
        <authorList>
            <person name="Li C.-M."/>
        </authorList>
    </citation>
    <scope>NUCLEOTIDE SEQUENCE [LARGE SCALE GENOMIC DNA]</scope>
    <source>
        <strain evidence="5 6">E4404</strain>
    </source>
</reference>
<evidence type="ECO:0000256" key="3">
    <source>
        <dbReference type="ARBA" id="ARBA00023163"/>
    </source>
</evidence>
<dbReference type="InterPro" id="IPR000792">
    <property type="entry name" value="Tscrpt_reg_LuxR_C"/>
</dbReference>
<sequence>MITINQANNVLNSVSLATEEAIEKLIEDELNYMGFAQCVIIILDSEHNPVFRYHRGFTQHQLDTYVKYMNHDIYMNSYFKEGKFGKLQYLQELIPSKNINNEIFCDILVPALKIEHSMAGLHTLTYQHMFFFSSYTARKPTVKQQMQLYEFWQFMIHWANSWVTHKELDQQWQKLSSYRQKAKLNQSLTPSERAVLSLLIQGLDGSEIARHRNVSKETVRSQIKQLLKKTGSKHQNQLLSRFFYGQLDIL</sequence>
<evidence type="ECO:0000313" key="5">
    <source>
        <dbReference type="EMBL" id="PWI32610.1"/>
    </source>
</evidence>
<dbReference type="CDD" id="cd06170">
    <property type="entry name" value="LuxR_C_like"/>
    <property type="match status" value="1"/>
</dbReference>
<comment type="caution">
    <text evidence="5">The sequence shown here is derived from an EMBL/GenBank/DDBJ whole genome shotgun (WGS) entry which is preliminary data.</text>
</comment>
<feature type="domain" description="HTH luxR-type" evidence="4">
    <location>
        <begin position="181"/>
        <end position="246"/>
    </location>
</feature>
<dbReference type="InterPro" id="IPR016032">
    <property type="entry name" value="Sig_transdc_resp-reg_C-effctor"/>
</dbReference>
<evidence type="ECO:0000256" key="2">
    <source>
        <dbReference type="ARBA" id="ARBA00023125"/>
    </source>
</evidence>
<dbReference type="AlphaFoldDB" id="A0A2U3B746"/>
<evidence type="ECO:0000313" key="6">
    <source>
        <dbReference type="Proteomes" id="UP000245362"/>
    </source>
</evidence>
<keyword evidence="1" id="KW-0805">Transcription regulation</keyword>